<reference evidence="2" key="2">
    <citation type="submission" date="2015-01" db="EMBL/GenBank/DDBJ databases">
        <title>Evolutionary Origins and Diversification of the Mycorrhizal Mutualists.</title>
        <authorList>
            <consortium name="DOE Joint Genome Institute"/>
            <consortium name="Mycorrhizal Genomics Consortium"/>
            <person name="Kohler A."/>
            <person name="Kuo A."/>
            <person name="Nagy L.G."/>
            <person name="Floudas D."/>
            <person name="Copeland A."/>
            <person name="Barry K.W."/>
            <person name="Cichocki N."/>
            <person name="Veneault-Fourrey C."/>
            <person name="LaButti K."/>
            <person name="Lindquist E.A."/>
            <person name="Lipzen A."/>
            <person name="Lundell T."/>
            <person name="Morin E."/>
            <person name="Murat C."/>
            <person name="Riley R."/>
            <person name="Ohm R."/>
            <person name="Sun H."/>
            <person name="Tunlid A."/>
            <person name="Henrissat B."/>
            <person name="Grigoriev I.V."/>
            <person name="Hibbett D.S."/>
            <person name="Martin F."/>
        </authorList>
    </citation>
    <scope>NUCLEOTIDE SEQUENCE [LARGE SCALE GENOMIC DNA]</scope>
    <source>
        <strain evidence="2">Zn</strain>
    </source>
</reference>
<keyword evidence="2" id="KW-1185">Reference proteome</keyword>
<evidence type="ECO:0000313" key="1">
    <source>
        <dbReference type="EMBL" id="KIN02281.1"/>
    </source>
</evidence>
<name>A0A0C3H294_OIDMZ</name>
<gene>
    <name evidence="1" type="ORF">OIDMADRAFT_18901</name>
</gene>
<evidence type="ECO:0000313" key="2">
    <source>
        <dbReference type="Proteomes" id="UP000054321"/>
    </source>
</evidence>
<dbReference type="HOGENOM" id="CLU_2722852_0_0_1"/>
<proteinExistence type="predicted"/>
<accession>A0A0C3H294</accession>
<dbReference type="InParanoid" id="A0A0C3H294"/>
<dbReference type="AlphaFoldDB" id="A0A0C3H294"/>
<protein>
    <submittedName>
        <fullName evidence="1">Uncharacterized protein</fullName>
    </submittedName>
</protein>
<sequence>MSWVSNEVQLIIREILWREYFRKKARKRDCYIDLKGTKLRQIPYFVALVPYCKSLFIPNWTGPNEAFQTFNR</sequence>
<reference evidence="1 2" key="1">
    <citation type="submission" date="2014-04" db="EMBL/GenBank/DDBJ databases">
        <authorList>
            <consortium name="DOE Joint Genome Institute"/>
            <person name="Kuo A."/>
            <person name="Martino E."/>
            <person name="Perotto S."/>
            <person name="Kohler A."/>
            <person name="Nagy L.G."/>
            <person name="Floudas D."/>
            <person name="Copeland A."/>
            <person name="Barry K.W."/>
            <person name="Cichocki N."/>
            <person name="Veneault-Fourrey C."/>
            <person name="LaButti K."/>
            <person name="Lindquist E.A."/>
            <person name="Lipzen A."/>
            <person name="Lundell T."/>
            <person name="Morin E."/>
            <person name="Murat C."/>
            <person name="Sun H."/>
            <person name="Tunlid A."/>
            <person name="Henrissat B."/>
            <person name="Grigoriev I.V."/>
            <person name="Hibbett D.S."/>
            <person name="Martin F."/>
            <person name="Nordberg H.P."/>
            <person name="Cantor M.N."/>
            <person name="Hua S.X."/>
        </authorList>
    </citation>
    <scope>NUCLEOTIDE SEQUENCE [LARGE SCALE GENOMIC DNA]</scope>
    <source>
        <strain evidence="1 2">Zn</strain>
    </source>
</reference>
<organism evidence="1 2">
    <name type="scientific">Oidiodendron maius (strain Zn)</name>
    <dbReference type="NCBI Taxonomy" id="913774"/>
    <lineage>
        <taxon>Eukaryota</taxon>
        <taxon>Fungi</taxon>
        <taxon>Dikarya</taxon>
        <taxon>Ascomycota</taxon>
        <taxon>Pezizomycotina</taxon>
        <taxon>Leotiomycetes</taxon>
        <taxon>Leotiomycetes incertae sedis</taxon>
        <taxon>Myxotrichaceae</taxon>
        <taxon>Oidiodendron</taxon>
    </lineage>
</organism>
<dbReference type="EMBL" id="KN832875">
    <property type="protein sequence ID" value="KIN02281.1"/>
    <property type="molecule type" value="Genomic_DNA"/>
</dbReference>
<dbReference type="Proteomes" id="UP000054321">
    <property type="component" value="Unassembled WGS sequence"/>
</dbReference>